<dbReference type="EMBL" id="CADCTZ010000610">
    <property type="protein sequence ID" value="CAA9356301.1"/>
    <property type="molecule type" value="Genomic_DNA"/>
</dbReference>
<dbReference type="AlphaFoldDB" id="A0A6J4MIH7"/>
<dbReference type="InterPro" id="IPR029063">
    <property type="entry name" value="SAM-dependent_MTases_sf"/>
</dbReference>
<evidence type="ECO:0000313" key="2">
    <source>
        <dbReference type="EMBL" id="CAA9356301.1"/>
    </source>
</evidence>
<feature type="domain" description="N(4)-bis(aminopropyl)spermidine synthase C-terminal" evidence="1">
    <location>
        <begin position="14"/>
        <end position="227"/>
    </location>
</feature>
<accession>A0A6J4MIH7</accession>
<dbReference type="InterPro" id="IPR002723">
    <property type="entry name" value="BpsA_C"/>
</dbReference>
<name>A0A6J4MIH7_9CYAN</name>
<evidence type="ECO:0000259" key="1">
    <source>
        <dbReference type="Pfam" id="PF01861"/>
    </source>
</evidence>
<dbReference type="Pfam" id="PF01861">
    <property type="entry name" value="BpsA_C"/>
    <property type="match status" value="1"/>
</dbReference>
<organism evidence="2">
    <name type="scientific">uncultured Microcoleus sp</name>
    <dbReference type="NCBI Taxonomy" id="259945"/>
    <lineage>
        <taxon>Bacteria</taxon>
        <taxon>Bacillati</taxon>
        <taxon>Cyanobacteriota</taxon>
        <taxon>Cyanophyceae</taxon>
        <taxon>Oscillatoriophycideae</taxon>
        <taxon>Oscillatoriales</taxon>
        <taxon>Microcoleaceae</taxon>
        <taxon>Microcoleus</taxon>
        <taxon>environmental samples</taxon>
    </lineage>
</organism>
<dbReference type="Gene3D" id="3.40.50.150">
    <property type="entry name" value="Vaccinia Virus protein VP39"/>
    <property type="match status" value="1"/>
</dbReference>
<protein>
    <recommendedName>
        <fullName evidence="1">N(4)-bis(aminopropyl)spermidine synthase C-terminal domain-containing protein</fullName>
    </recommendedName>
</protein>
<sequence length="285" mass="32367">MRASMDFDLRKAINAISDVVQNRPIPLREFDQIYMKVADMVIQAEYVARVFNNKDVVFVGDGDGIALSAAHLKAENVIDYGPKSITLLDFDERIVSSVRRFGERLHSKIEISAHLYNVAEALPPEHFGAYDGFHINPPWGASNGGESVIAFFERGSQATQEKSLGIVVIADDPGLLWTQEVLRDTQRRAIELGYVVSELLPQLHSYHLDDAPDLRSCSCLFRRIDPNLMETTSEPLELARLENFYGNNSPLRFRYVRERRTLNPGRESDQLYILEKLEVNNGRQD</sequence>
<gene>
    <name evidence="2" type="ORF">AVDCRST_MAG84-3157</name>
</gene>
<reference evidence="2" key="1">
    <citation type="submission" date="2020-02" db="EMBL/GenBank/DDBJ databases">
        <authorList>
            <person name="Meier V. D."/>
        </authorList>
    </citation>
    <scope>NUCLEOTIDE SEQUENCE</scope>
    <source>
        <strain evidence="2">AVDCRST_MAG84</strain>
    </source>
</reference>
<proteinExistence type="predicted"/>